<dbReference type="InterPro" id="IPR036909">
    <property type="entry name" value="Cyt_c-like_dom_sf"/>
</dbReference>
<organism evidence="6 7">
    <name type="scientific">Candidatus Viadribacter manganicus</name>
    <dbReference type="NCBI Taxonomy" id="1759059"/>
    <lineage>
        <taxon>Bacteria</taxon>
        <taxon>Pseudomonadati</taxon>
        <taxon>Pseudomonadota</taxon>
        <taxon>Alphaproteobacteria</taxon>
        <taxon>Hyphomonadales</taxon>
        <taxon>Hyphomonadaceae</taxon>
        <taxon>Candidatus Viadribacter</taxon>
    </lineage>
</organism>
<sequence>MLIAAALLVSACAQTETPAPDPAAVSVGAELEAMAADGREIATAQCAACHSVGEYGESPNPQAPVFRTIFQRYDPAVLEDELIAGIRVSHPMPDFQLNPQGVDELIVYLRSIQEPPPVTH</sequence>
<evidence type="ECO:0000313" key="6">
    <source>
        <dbReference type="EMBL" id="ANP46369.1"/>
    </source>
</evidence>
<name>A0A1B1AIH0_9PROT</name>
<protein>
    <recommendedName>
        <fullName evidence="5">Cytochrome c domain-containing protein</fullName>
    </recommendedName>
</protein>
<feature type="domain" description="Cytochrome c" evidence="5">
    <location>
        <begin position="33"/>
        <end position="113"/>
    </location>
</feature>
<dbReference type="SUPFAM" id="SSF46626">
    <property type="entry name" value="Cytochrome c"/>
    <property type="match status" value="1"/>
</dbReference>
<reference evidence="6 7" key="1">
    <citation type="submission" date="2015-11" db="EMBL/GenBank/DDBJ databases">
        <title>Whole-Genome Sequence of Candidatus Oderbacter manganicum from the National Park Lower Oder Valley, Germany.</title>
        <authorList>
            <person name="Braun B."/>
            <person name="Liere K."/>
            <person name="Szewzyk U."/>
        </authorList>
    </citation>
    <scope>NUCLEOTIDE SEQUENCE [LARGE SCALE GENOMIC DNA]</scope>
    <source>
        <strain evidence="6 7">OTSz_A_272</strain>
    </source>
</reference>
<evidence type="ECO:0000256" key="3">
    <source>
        <dbReference type="ARBA" id="ARBA00023004"/>
    </source>
</evidence>
<accession>A0A1B1AIH0</accession>
<dbReference type="InParanoid" id="A0A1B1AIH0"/>
<proteinExistence type="predicted"/>
<dbReference type="GO" id="GO:0009055">
    <property type="term" value="F:electron transfer activity"/>
    <property type="evidence" value="ECO:0007669"/>
    <property type="project" value="InterPro"/>
</dbReference>
<evidence type="ECO:0000256" key="2">
    <source>
        <dbReference type="ARBA" id="ARBA00022723"/>
    </source>
</evidence>
<keyword evidence="2 4" id="KW-0479">Metal-binding</keyword>
<dbReference type="Gene3D" id="1.10.760.10">
    <property type="entry name" value="Cytochrome c-like domain"/>
    <property type="match status" value="1"/>
</dbReference>
<gene>
    <name evidence="6" type="ORF">ATE48_10805</name>
</gene>
<dbReference type="KEGG" id="cbot:ATE48_10805"/>
<dbReference type="GO" id="GO:0020037">
    <property type="term" value="F:heme binding"/>
    <property type="evidence" value="ECO:0007669"/>
    <property type="project" value="InterPro"/>
</dbReference>
<keyword evidence="1 4" id="KW-0349">Heme</keyword>
<evidence type="ECO:0000259" key="5">
    <source>
        <dbReference type="PROSITE" id="PS51007"/>
    </source>
</evidence>
<keyword evidence="7" id="KW-1185">Reference proteome</keyword>
<dbReference type="STRING" id="1759059.ATE48_10805"/>
<dbReference type="GO" id="GO:0046872">
    <property type="term" value="F:metal ion binding"/>
    <property type="evidence" value="ECO:0007669"/>
    <property type="project" value="UniProtKB-KW"/>
</dbReference>
<evidence type="ECO:0000313" key="7">
    <source>
        <dbReference type="Proteomes" id="UP000092498"/>
    </source>
</evidence>
<keyword evidence="3 4" id="KW-0408">Iron</keyword>
<evidence type="ECO:0000256" key="4">
    <source>
        <dbReference type="PROSITE-ProRule" id="PRU00433"/>
    </source>
</evidence>
<dbReference type="AlphaFoldDB" id="A0A1B1AIH0"/>
<dbReference type="Proteomes" id="UP000092498">
    <property type="component" value="Chromosome"/>
</dbReference>
<dbReference type="EMBL" id="CP013244">
    <property type="protein sequence ID" value="ANP46369.1"/>
    <property type="molecule type" value="Genomic_DNA"/>
</dbReference>
<evidence type="ECO:0000256" key="1">
    <source>
        <dbReference type="ARBA" id="ARBA00022617"/>
    </source>
</evidence>
<dbReference type="InterPro" id="IPR009056">
    <property type="entry name" value="Cyt_c-like_dom"/>
</dbReference>
<dbReference type="Pfam" id="PF13442">
    <property type="entry name" value="Cytochrome_CBB3"/>
    <property type="match status" value="1"/>
</dbReference>
<dbReference type="PROSITE" id="PS51007">
    <property type="entry name" value="CYTC"/>
    <property type="match status" value="1"/>
</dbReference>